<evidence type="ECO:0000256" key="2">
    <source>
        <dbReference type="ARBA" id="ARBA00023125"/>
    </source>
</evidence>
<dbReference type="PRINTS" id="PR00778">
    <property type="entry name" value="HTHARSR"/>
</dbReference>
<dbReference type="SUPFAM" id="SSF46785">
    <property type="entry name" value="Winged helix' DNA-binding domain"/>
    <property type="match status" value="1"/>
</dbReference>
<evidence type="ECO:0000313" key="5">
    <source>
        <dbReference type="EMBL" id="AAF72965.1"/>
    </source>
</evidence>
<dbReference type="AlphaFoldDB" id="Q9KI48"/>
<dbReference type="PANTHER" id="PTHR33154:SF33">
    <property type="entry name" value="TRANSCRIPTIONAL REPRESSOR SDPR"/>
    <property type="match status" value="1"/>
</dbReference>
<evidence type="ECO:0000256" key="1">
    <source>
        <dbReference type="ARBA" id="ARBA00023015"/>
    </source>
</evidence>
<dbReference type="InterPro" id="IPR051081">
    <property type="entry name" value="HTH_MetalResp_TranReg"/>
</dbReference>
<dbReference type="GO" id="GO:0003700">
    <property type="term" value="F:DNA-binding transcription factor activity"/>
    <property type="evidence" value="ECO:0007669"/>
    <property type="project" value="InterPro"/>
</dbReference>
<sequence length="91" mass="10467">MSDIATVDRYEFLASRFKLLSEPTRLRILEVICGEERKVSDICERTGLQQANVSKQLQLLRTAGVVACRRVGTCRYYRVTDQELLKLCDRA</sequence>
<dbReference type="InterPro" id="IPR001845">
    <property type="entry name" value="HTH_ArsR_DNA-bd_dom"/>
</dbReference>
<dbReference type="PANTHER" id="PTHR33154">
    <property type="entry name" value="TRANSCRIPTIONAL REGULATOR, ARSR FAMILY"/>
    <property type="match status" value="1"/>
</dbReference>
<dbReference type="InterPro" id="IPR011991">
    <property type="entry name" value="ArsR-like_HTH"/>
</dbReference>
<dbReference type="PROSITE" id="PS50987">
    <property type="entry name" value="HTH_ARSR_2"/>
    <property type="match status" value="1"/>
</dbReference>
<reference evidence="5" key="1">
    <citation type="journal article" date="2000" name="J. Bacteriol.">
        <title>Cyanobacterial sulfide-quinone reductase: cloning and heterologous expression.</title>
        <authorList>
            <person name="Bronstein M."/>
            <person name="Schutz M."/>
            <person name="Hauska G."/>
            <person name="Padan E."/>
            <person name="Shahak Y."/>
        </authorList>
    </citation>
    <scope>NUCLEOTIDE SEQUENCE</scope>
</reference>
<name>Q9KI48_APHHA</name>
<dbReference type="InterPro" id="IPR036390">
    <property type="entry name" value="WH_DNA-bd_sf"/>
</dbReference>
<feature type="domain" description="HTH arsR-type" evidence="4">
    <location>
        <begin position="5"/>
        <end position="91"/>
    </location>
</feature>
<dbReference type="SMART" id="SM00418">
    <property type="entry name" value="HTH_ARSR"/>
    <property type="match status" value="1"/>
</dbReference>
<dbReference type="EMBL" id="AF242371">
    <property type="protein sequence ID" value="AAF72965.1"/>
    <property type="molecule type" value="Genomic_DNA"/>
</dbReference>
<organism evidence="5">
    <name type="scientific">Aphanothece halophytica</name>
    <dbReference type="NCBI Taxonomy" id="72020"/>
    <lineage>
        <taxon>Bacteria</taxon>
        <taxon>Bacillati</taxon>
        <taxon>Cyanobacteriota</taxon>
        <taxon>Cyanophyceae</taxon>
        <taxon>Oscillatoriophycideae</taxon>
        <taxon>Chroococcales</taxon>
        <taxon>Aphanothecaceae</taxon>
        <taxon>Aphanothece</taxon>
    </lineage>
</organism>
<keyword evidence="1" id="KW-0805">Transcription regulation</keyword>
<dbReference type="Pfam" id="PF01022">
    <property type="entry name" value="HTH_5"/>
    <property type="match status" value="1"/>
</dbReference>
<accession>Q9KI48</accession>
<dbReference type="CDD" id="cd00090">
    <property type="entry name" value="HTH_ARSR"/>
    <property type="match status" value="1"/>
</dbReference>
<dbReference type="InterPro" id="IPR036388">
    <property type="entry name" value="WH-like_DNA-bd_sf"/>
</dbReference>
<dbReference type="GO" id="GO:0003677">
    <property type="term" value="F:DNA binding"/>
    <property type="evidence" value="ECO:0007669"/>
    <property type="project" value="UniProtKB-KW"/>
</dbReference>
<keyword evidence="3" id="KW-0804">Transcription</keyword>
<dbReference type="NCBIfam" id="NF033788">
    <property type="entry name" value="HTH_metalloreg"/>
    <property type="match status" value="1"/>
</dbReference>
<evidence type="ECO:0000256" key="3">
    <source>
        <dbReference type="ARBA" id="ARBA00023163"/>
    </source>
</evidence>
<protein>
    <recommendedName>
        <fullName evidence="4">HTH arsR-type domain-containing protein</fullName>
    </recommendedName>
</protein>
<proteinExistence type="predicted"/>
<keyword evidence="2" id="KW-0238">DNA-binding</keyword>
<evidence type="ECO:0000259" key="4">
    <source>
        <dbReference type="PROSITE" id="PS50987"/>
    </source>
</evidence>
<dbReference type="Gene3D" id="1.10.10.10">
    <property type="entry name" value="Winged helix-like DNA-binding domain superfamily/Winged helix DNA-binding domain"/>
    <property type="match status" value="1"/>
</dbReference>